<name>A0A3R7HNI2_9BURK</name>
<sequence>MDLVAALTGYSQATRHIQIDTALPRKFAVERFHGREAINESFRFEIDVLSNEPFLDLTPLLGSAARLRLATGAGERCWNGYITHAAYADSDGEITRYRLTLESWLAFLHLRRNCLYFTDLNTEGVCERVFGDYPEARRRYELKEPQRTFGLRGQYRETDFAFVMRQLSEAGMSFRIEHAQDSGAAPSGDHTVVVFDRRAELGKGSTIAFNQQDVGDPDGVVTQFTERHQIVPDRVVATSWKASELLALTGHAQGQADSGAPVMPVREIFDAQRAGRFDTVDGAQRYAEQRFDALRLPKLIHHGAGSSRTLEAGKVHTLTGYLDKAISFVPLSIEHEAVNNLGAEIAQLLAQGELEQGHYRNRFVAVPVGVPIVPPYRDRPTVSGVQTAIVVGEPGSRVSSTRDHQVRIQFPWMRGVAPLPGGLTDTASRSNPAGHAPGNHQSGVVARLAEQTAGPNFGHSFTPRIGAEVVVGFDSGNIDMPVVLGQVYGGRVQPPFAAGEGSSANHPGTLSGMQTQTLDGQSGSRWVMDDASGQSRHELVNSVANSGLSQGYLIAQQGAVRGAYRGEGFELATQGWSVVRAGDGMLVSSTARAQATSTQMDAAESVGQLKQAVATAKRLDSSATGAKASGFAGNAAQADFLKAIDPQQDGKYTGAVNGQSATRPVGTQRDGGAPVERFATPAIVLESPENIAFTTPASAVSYAAEHVHLTAQGDAHLAAGATVAAASGDAVSLFSAAGGLKAIANQGPVSIEAHTATMEILADQSVRIMSTEDRVDVLAQDAIVLQQGPNRITLKGADITVETPGQFLVKAGSHPFPGPATTTVSLPALPVTPPPGDVCDFLAGGFTSGGAGGASSLAATSASAAVPALAAASAPASAPAAPPGPGLGSQAAGASGPRPYIPISSELAGPPSKQPAPPPSVCAQQLQAAKQNDYTVSMGGADYYETDASGKAVLDSSGKPTLLNFAGSSGTFDIEYSPSTTQLSATVIIKVLLKDQYLLDASGQVAMDAAGKPKSIPFNTNGIAPGVKLKPVNRTGGLGSVAGFQKRIESRLNENNYYMRPKACPRGGACTCKVAIALNVKFVDTGRSHKTINLYPTTSRPDAENWGEVQVSWDTSTQWFKPIETQNAIAHETGHLFAWPDEYFVGGGTVYKGYINAQKLVDVQMSQLTDNWQRSTDTNLMGQGMYSAAPAIAKYYMYGFRDWFKDRTGIEWEVLK</sequence>
<dbReference type="RefSeq" id="WP_120345755.1">
    <property type="nucleotide sequence ID" value="NZ_MCAS01000019.1"/>
</dbReference>
<feature type="region of interest" description="Disordered" evidence="2">
    <location>
        <begin position="875"/>
        <end position="920"/>
    </location>
</feature>
<dbReference type="Pfam" id="PF10106">
    <property type="entry name" value="DUF2345"/>
    <property type="match status" value="1"/>
</dbReference>
<dbReference type="Gene3D" id="3.55.50.10">
    <property type="entry name" value="Baseplate protein-like domains"/>
    <property type="match status" value="1"/>
</dbReference>
<dbReference type="Gene3D" id="2.30.110.50">
    <property type="match status" value="1"/>
</dbReference>
<dbReference type="SUPFAM" id="SSF69279">
    <property type="entry name" value="Phage tail proteins"/>
    <property type="match status" value="2"/>
</dbReference>
<dbReference type="Pfam" id="PF13296">
    <property type="entry name" value="T6SS_Vgr"/>
    <property type="match status" value="1"/>
</dbReference>
<gene>
    <name evidence="6" type="ORF">BCY88_28685</name>
</gene>
<evidence type="ECO:0000313" key="6">
    <source>
        <dbReference type="EMBL" id="RKF44499.1"/>
    </source>
</evidence>
<evidence type="ECO:0000256" key="1">
    <source>
        <dbReference type="ARBA" id="ARBA00005558"/>
    </source>
</evidence>
<dbReference type="Gene3D" id="2.40.50.230">
    <property type="entry name" value="Gp5 N-terminal domain"/>
    <property type="match status" value="1"/>
</dbReference>
<proteinExistence type="inferred from homology"/>
<evidence type="ECO:0000259" key="3">
    <source>
        <dbReference type="Pfam" id="PF04717"/>
    </source>
</evidence>
<dbReference type="AlphaFoldDB" id="A0A3R7HNI2"/>
<dbReference type="Pfam" id="PF05954">
    <property type="entry name" value="Phage_GPD"/>
    <property type="match status" value="1"/>
</dbReference>
<dbReference type="InterPro" id="IPR006533">
    <property type="entry name" value="T6SS_Vgr_RhsGE"/>
</dbReference>
<evidence type="ECO:0000259" key="5">
    <source>
        <dbReference type="Pfam" id="PF13296"/>
    </source>
</evidence>
<dbReference type="Pfam" id="PF04717">
    <property type="entry name" value="Phage_base_V"/>
    <property type="match status" value="1"/>
</dbReference>
<evidence type="ECO:0000313" key="7">
    <source>
        <dbReference type="Proteomes" id="UP000283709"/>
    </source>
</evidence>
<protein>
    <submittedName>
        <fullName evidence="6">Type IV secretion protein Rhs</fullName>
    </submittedName>
</protein>
<comment type="caution">
    <text evidence="6">The sequence shown here is derived from an EMBL/GenBank/DDBJ whole genome shotgun (WGS) entry which is preliminary data.</text>
</comment>
<comment type="similarity">
    <text evidence="1">Belongs to the VgrG protein family.</text>
</comment>
<accession>A0A3R7HNI2</accession>
<dbReference type="Gene3D" id="4.10.220.110">
    <property type="match status" value="1"/>
</dbReference>
<evidence type="ECO:0000259" key="4">
    <source>
        <dbReference type="Pfam" id="PF10106"/>
    </source>
</evidence>
<dbReference type="InterPro" id="IPR017847">
    <property type="entry name" value="T6SS_RhsGE_Vgr_subset"/>
</dbReference>
<dbReference type="InterPro" id="IPR018769">
    <property type="entry name" value="VgrG2_DUF2345"/>
</dbReference>
<feature type="domain" description="Putative type VI secretion system Rhs element associated Vgr" evidence="5">
    <location>
        <begin position="517"/>
        <end position="623"/>
    </location>
</feature>
<evidence type="ECO:0000256" key="2">
    <source>
        <dbReference type="SAM" id="MobiDB-lite"/>
    </source>
</evidence>
<dbReference type="Proteomes" id="UP000283709">
    <property type="component" value="Unassembled WGS sequence"/>
</dbReference>
<dbReference type="EMBL" id="MCAS01000019">
    <property type="protein sequence ID" value="RKF44499.1"/>
    <property type="molecule type" value="Genomic_DNA"/>
</dbReference>
<dbReference type="NCBIfam" id="TIGR01646">
    <property type="entry name" value="vgr_GE"/>
    <property type="match status" value="1"/>
</dbReference>
<dbReference type="InterPro" id="IPR028244">
    <property type="entry name" value="T6SS_Rhs_Vgr_dom"/>
</dbReference>
<feature type="domain" description="Gp5/Type VI secretion system Vgr protein OB-fold" evidence="3">
    <location>
        <begin position="445"/>
        <end position="488"/>
    </location>
</feature>
<feature type="domain" description="DUF2345" evidence="4">
    <location>
        <begin position="672"/>
        <end position="820"/>
    </location>
</feature>
<dbReference type="NCBIfam" id="TIGR03361">
    <property type="entry name" value="VI_Rhs_Vgr"/>
    <property type="match status" value="1"/>
</dbReference>
<dbReference type="OrthoDB" id="1907165at2"/>
<dbReference type="InterPro" id="IPR006531">
    <property type="entry name" value="Gp5/Vgr_OB"/>
</dbReference>
<reference evidence="6 7" key="1">
    <citation type="submission" date="2016-07" db="EMBL/GenBank/DDBJ databases">
        <title>Genome analysis of Burkholderia fungorum ES3-20.</title>
        <authorList>
            <person name="Xu D."/>
            <person name="Yao R."/>
            <person name="Zheng S."/>
        </authorList>
    </citation>
    <scope>NUCLEOTIDE SEQUENCE [LARGE SCALE GENOMIC DNA]</scope>
    <source>
        <strain evidence="6 7">ES3-20</strain>
    </source>
</reference>
<organism evidence="6 7">
    <name type="scientific">Paraburkholderia fungorum</name>
    <dbReference type="NCBI Taxonomy" id="134537"/>
    <lineage>
        <taxon>Bacteria</taxon>
        <taxon>Pseudomonadati</taxon>
        <taxon>Pseudomonadota</taxon>
        <taxon>Betaproteobacteria</taxon>
        <taxon>Burkholderiales</taxon>
        <taxon>Burkholderiaceae</taxon>
        <taxon>Paraburkholderia</taxon>
    </lineage>
</organism>
<dbReference type="InterPro" id="IPR037026">
    <property type="entry name" value="Vgr_OB-fold_dom_sf"/>
</dbReference>
<feature type="compositionally biased region" description="Low complexity" evidence="2">
    <location>
        <begin position="888"/>
        <end position="897"/>
    </location>
</feature>
<dbReference type="SUPFAM" id="SSF69255">
    <property type="entry name" value="gp5 N-terminal domain-like"/>
    <property type="match status" value="1"/>
</dbReference>